<reference evidence="2" key="1">
    <citation type="journal article" date="2005" name="Nature">
        <title>The map-based sequence of the rice genome.</title>
        <authorList>
            <consortium name="International rice genome sequencing project (IRGSP)"/>
            <person name="Matsumoto T."/>
            <person name="Wu J."/>
            <person name="Kanamori H."/>
            <person name="Katayose Y."/>
            <person name="Fujisawa M."/>
            <person name="Namiki N."/>
            <person name="Mizuno H."/>
            <person name="Yamamoto K."/>
            <person name="Antonio B.A."/>
            <person name="Baba T."/>
            <person name="Sakata K."/>
            <person name="Nagamura Y."/>
            <person name="Aoki H."/>
            <person name="Arikawa K."/>
            <person name="Arita K."/>
            <person name="Bito T."/>
            <person name="Chiden Y."/>
            <person name="Fujitsuka N."/>
            <person name="Fukunaka R."/>
            <person name="Hamada M."/>
            <person name="Harada C."/>
            <person name="Hayashi A."/>
            <person name="Hijishita S."/>
            <person name="Honda M."/>
            <person name="Hosokawa S."/>
            <person name="Ichikawa Y."/>
            <person name="Idonuma A."/>
            <person name="Iijima M."/>
            <person name="Ikeda M."/>
            <person name="Ikeno M."/>
            <person name="Ito K."/>
            <person name="Ito S."/>
            <person name="Ito T."/>
            <person name="Ito Y."/>
            <person name="Ito Y."/>
            <person name="Iwabuchi A."/>
            <person name="Kamiya K."/>
            <person name="Karasawa W."/>
            <person name="Kurita K."/>
            <person name="Katagiri S."/>
            <person name="Kikuta A."/>
            <person name="Kobayashi H."/>
            <person name="Kobayashi N."/>
            <person name="Machita K."/>
            <person name="Maehara T."/>
            <person name="Masukawa M."/>
            <person name="Mizubayashi T."/>
            <person name="Mukai Y."/>
            <person name="Nagasaki H."/>
            <person name="Nagata Y."/>
            <person name="Naito S."/>
            <person name="Nakashima M."/>
            <person name="Nakama Y."/>
            <person name="Nakamichi Y."/>
            <person name="Nakamura M."/>
            <person name="Meguro A."/>
            <person name="Negishi M."/>
            <person name="Ohta I."/>
            <person name="Ohta T."/>
            <person name="Okamoto M."/>
            <person name="Ono N."/>
            <person name="Saji S."/>
            <person name="Sakaguchi M."/>
            <person name="Sakai K."/>
            <person name="Shibata M."/>
            <person name="Shimokawa T."/>
            <person name="Song J."/>
            <person name="Takazaki Y."/>
            <person name="Terasawa K."/>
            <person name="Tsugane M."/>
            <person name="Tsuji K."/>
            <person name="Ueda S."/>
            <person name="Waki K."/>
            <person name="Yamagata H."/>
            <person name="Yamamoto M."/>
            <person name="Yamamoto S."/>
            <person name="Yamane H."/>
            <person name="Yoshiki S."/>
            <person name="Yoshihara R."/>
            <person name="Yukawa K."/>
            <person name="Zhong H."/>
            <person name="Yano M."/>
            <person name="Yuan Q."/>
            <person name="Ouyang S."/>
            <person name="Liu J."/>
            <person name="Jones K.M."/>
            <person name="Gansberger K."/>
            <person name="Moffat K."/>
            <person name="Hill J."/>
            <person name="Bera J."/>
            <person name="Fadrosh D."/>
            <person name="Jin S."/>
            <person name="Johri S."/>
            <person name="Kim M."/>
            <person name="Overton L."/>
            <person name="Reardon M."/>
            <person name="Tsitrin T."/>
            <person name="Vuong H."/>
            <person name="Weaver B."/>
            <person name="Ciecko A."/>
            <person name="Tallon L."/>
            <person name="Jackson J."/>
            <person name="Pai G."/>
            <person name="Aken S.V."/>
            <person name="Utterback T."/>
            <person name="Reidmuller S."/>
            <person name="Feldblyum T."/>
            <person name="Hsiao J."/>
            <person name="Zismann V."/>
            <person name="Iobst S."/>
            <person name="de Vazeille A.R."/>
            <person name="Buell C.R."/>
            <person name="Ying K."/>
            <person name="Li Y."/>
            <person name="Lu T."/>
            <person name="Huang Y."/>
            <person name="Zhao Q."/>
            <person name="Feng Q."/>
            <person name="Zhang L."/>
            <person name="Zhu J."/>
            <person name="Weng Q."/>
            <person name="Mu J."/>
            <person name="Lu Y."/>
            <person name="Fan D."/>
            <person name="Liu Y."/>
            <person name="Guan J."/>
            <person name="Zhang Y."/>
            <person name="Yu S."/>
            <person name="Liu X."/>
            <person name="Zhang Y."/>
            <person name="Hong G."/>
            <person name="Han B."/>
            <person name="Choisne N."/>
            <person name="Demange N."/>
            <person name="Orjeda G."/>
            <person name="Samain S."/>
            <person name="Cattolico L."/>
            <person name="Pelletier E."/>
            <person name="Couloux A."/>
            <person name="Segurens B."/>
            <person name="Wincker P."/>
            <person name="D'Hont A."/>
            <person name="Scarpelli C."/>
            <person name="Weissenbach J."/>
            <person name="Salanoubat M."/>
            <person name="Quetier F."/>
            <person name="Yu Y."/>
            <person name="Kim H.R."/>
            <person name="Rambo T."/>
            <person name="Currie J."/>
            <person name="Collura K."/>
            <person name="Luo M."/>
            <person name="Yang T."/>
            <person name="Ammiraju J.S.S."/>
            <person name="Engler F."/>
            <person name="Soderlund C."/>
            <person name="Wing R.A."/>
            <person name="Palmer L.E."/>
            <person name="de la Bastide M."/>
            <person name="Spiegel L."/>
            <person name="Nascimento L."/>
            <person name="Zutavern T."/>
            <person name="O'Shaughnessy A."/>
            <person name="Dike S."/>
            <person name="Dedhia N."/>
            <person name="Preston R."/>
            <person name="Balija V."/>
            <person name="McCombie W.R."/>
            <person name="Chow T."/>
            <person name="Chen H."/>
            <person name="Chung M."/>
            <person name="Chen C."/>
            <person name="Shaw J."/>
            <person name="Wu H."/>
            <person name="Hsiao K."/>
            <person name="Chao Y."/>
            <person name="Chu M."/>
            <person name="Cheng C."/>
            <person name="Hour A."/>
            <person name="Lee P."/>
            <person name="Lin S."/>
            <person name="Lin Y."/>
            <person name="Liou J."/>
            <person name="Liu S."/>
            <person name="Hsing Y."/>
            <person name="Raghuvanshi S."/>
            <person name="Mohanty A."/>
            <person name="Bharti A.K."/>
            <person name="Gaur A."/>
            <person name="Gupta V."/>
            <person name="Kumar D."/>
            <person name="Ravi V."/>
            <person name="Vij S."/>
            <person name="Kapur A."/>
            <person name="Khurana P."/>
            <person name="Khurana P."/>
            <person name="Khurana J.P."/>
            <person name="Tyagi A.K."/>
            <person name="Gaikwad K."/>
            <person name="Singh A."/>
            <person name="Dalal V."/>
            <person name="Srivastava S."/>
            <person name="Dixit A."/>
            <person name="Pal A.K."/>
            <person name="Ghazi I.A."/>
            <person name="Yadav M."/>
            <person name="Pandit A."/>
            <person name="Bhargava A."/>
            <person name="Sureshbabu K."/>
            <person name="Batra K."/>
            <person name="Sharma T.R."/>
            <person name="Mohapatra T."/>
            <person name="Singh N.K."/>
            <person name="Messing J."/>
            <person name="Nelson A.B."/>
            <person name="Fuks G."/>
            <person name="Kavchok S."/>
            <person name="Keizer G."/>
            <person name="Linton E."/>
            <person name="Llaca V."/>
            <person name="Song R."/>
            <person name="Tanyolac B."/>
            <person name="Young S."/>
            <person name="Ho-Il K."/>
            <person name="Hahn J.H."/>
            <person name="Sangsakoo G."/>
            <person name="Vanavichit A."/>
            <person name="de Mattos Luiz.A.T."/>
            <person name="Zimmer P.D."/>
            <person name="Malone G."/>
            <person name="Dellagostin O."/>
            <person name="de Oliveira A.C."/>
            <person name="Bevan M."/>
            <person name="Bancroft I."/>
            <person name="Minx P."/>
            <person name="Cordum H."/>
            <person name="Wilson R."/>
            <person name="Cheng Z."/>
            <person name="Jin W."/>
            <person name="Jiang J."/>
            <person name="Leong S.A."/>
            <person name="Iwama H."/>
            <person name="Gojobori T."/>
            <person name="Itoh T."/>
            <person name="Niimura Y."/>
            <person name="Fujii Y."/>
            <person name="Habara T."/>
            <person name="Sakai H."/>
            <person name="Sato Y."/>
            <person name="Wilson G."/>
            <person name="Kumar K."/>
            <person name="McCouch S."/>
            <person name="Juretic N."/>
            <person name="Hoen D."/>
            <person name="Wright S."/>
            <person name="Bruskiewich R."/>
            <person name="Bureau T."/>
            <person name="Miyao A."/>
            <person name="Hirochika H."/>
            <person name="Nishikawa T."/>
            <person name="Kadowaki K."/>
            <person name="Sugiura M."/>
            <person name="Burr B."/>
            <person name="Sasaki T."/>
        </authorList>
    </citation>
    <scope>NUCLEOTIDE SEQUENCE [LARGE SCALE GENOMIC DNA]</scope>
    <source>
        <strain evidence="2">cv. Nipponbare</strain>
    </source>
</reference>
<dbReference type="EMBL" id="AC096689">
    <property type="protein sequence ID" value="AAT78802.1"/>
    <property type="molecule type" value="Genomic_DNA"/>
</dbReference>
<name>Q10DC4_ORYSJ</name>
<reference evidence="2" key="2">
    <citation type="journal article" date="2008" name="Nucleic Acids Res.">
        <title>The rice annotation project database (RAP-DB): 2008 update.</title>
        <authorList>
            <consortium name="The rice annotation project (RAP)"/>
        </authorList>
    </citation>
    <scope>GENOME REANNOTATION</scope>
    <source>
        <strain evidence="2">cv. Nipponbare</strain>
    </source>
</reference>
<organism evidence="1 2">
    <name type="scientific">Oryza sativa subsp. japonica</name>
    <name type="common">Rice</name>
    <dbReference type="NCBI Taxonomy" id="39947"/>
    <lineage>
        <taxon>Eukaryota</taxon>
        <taxon>Viridiplantae</taxon>
        <taxon>Streptophyta</taxon>
        <taxon>Embryophyta</taxon>
        <taxon>Tracheophyta</taxon>
        <taxon>Spermatophyta</taxon>
        <taxon>Magnoliopsida</taxon>
        <taxon>Liliopsida</taxon>
        <taxon>Poales</taxon>
        <taxon>Poaceae</taxon>
        <taxon>BOP clade</taxon>
        <taxon>Oryzoideae</taxon>
        <taxon>Oryzeae</taxon>
        <taxon>Oryzinae</taxon>
        <taxon>Oryza</taxon>
        <taxon>Oryza sativa</taxon>
    </lineage>
</organism>
<evidence type="ECO:0000313" key="1">
    <source>
        <dbReference type="EMBL" id="AAT78802.1"/>
    </source>
</evidence>
<dbReference type="AlphaFoldDB" id="Q10DC4"/>
<evidence type="ECO:0000313" key="2">
    <source>
        <dbReference type="Proteomes" id="UP000000763"/>
    </source>
</evidence>
<proteinExistence type="predicted"/>
<sequence length="132" mass="14755">MPMPMPSALARGAVGVVDDAVLAARRCALAGAPVERLAWTVAAGDIFVILPDAVDMSKTIQLSREETPRVQRLYAYECAMFLMVLWRNWFVRNELIHDKVAPPIEVSKRFIEAKSLVAGGDREIVIRKFFEP</sequence>
<protein>
    <submittedName>
        <fullName evidence="1">Uncharacterized protein</fullName>
    </submittedName>
</protein>
<accession>Q10DC4</accession>
<dbReference type="Proteomes" id="UP000000763">
    <property type="component" value="Chromosome 3"/>
</dbReference>
<gene>
    <name evidence="1" type="primary">OSJNBa0027J18.19</name>
</gene>